<evidence type="ECO:0000256" key="6">
    <source>
        <dbReference type="PROSITE-ProRule" id="PRU00433"/>
    </source>
</evidence>
<dbReference type="PANTHER" id="PTHR33751:SF9">
    <property type="entry name" value="CYTOCHROME C4"/>
    <property type="match status" value="1"/>
</dbReference>
<evidence type="ECO:0000256" key="3">
    <source>
        <dbReference type="ARBA" id="ARBA00022723"/>
    </source>
</evidence>
<keyword evidence="4" id="KW-0249">Electron transport</keyword>
<dbReference type="PROSITE" id="PS51007">
    <property type="entry name" value="CYTC"/>
    <property type="match status" value="2"/>
</dbReference>
<sequence length="237" mass="25694">MKHPANSIEDSTCRFPRARLILVALSLGATGCHNLEQSRQIDNPAVAGKTIALQVCSNCHSVNGVSVSPTFPKLAGQPREYLVNQLTDFKAHVRSDPNARRFMWGFTHLSETQIEQLAAYFSSQPPPVPRAPADHRLIDSGRTIFLLGIPDKGVPACSACHGQRGEGTGGFPRLAGQYADYAEKQILVFRSAGLRPRGEVMKTISDNMSDRDIRAVAAFMEAFPAETEAAASPAVNH</sequence>
<dbReference type="GO" id="GO:0020037">
    <property type="term" value="F:heme binding"/>
    <property type="evidence" value="ECO:0007669"/>
    <property type="project" value="InterPro"/>
</dbReference>
<dbReference type="PANTHER" id="PTHR33751">
    <property type="entry name" value="CBB3-TYPE CYTOCHROME C OXIDASE SUBUNIT FIXP"/>
    <property type="match status" value="1"/>
</dbReference>
<evidence type="ECO:0000256" key="1">
    <source>
        <dbReference type="ARBA" id="ARBA00022448"/>
    </source>
</evidence>
<dbReference type="GO" id="GO:0009055">
    <property type="term" value="F:electron transfer activity"/>
    <property type="evidence" value="ECO:0007669"/>
    <property type="project" value="InterPro"/>
</dbReference>
<evidence type="ECO:0000256" key="2">
    <source>
        <dbReference type="ARBA" id="ARBA00022617"/>
    </source>
</evidence>
<keyword evidence="2 6" id="KW-0349">Heme</keyword>
<dbReference type="InterPro" id="IPR036909">
    <property type="entry name" value="Cyt_c-like_dom_sf"/>
</dbReference>
<dbReference type="Pfam" id="PF00034">
    <property type="entry name" value="Cytochrom_C"/>
    <property type="match status" value="2"/>
</dbReference>
<dbReference type="InterPro" id="IPR009056">
    <property type="entry name" value="Cyt_c-like_dom"/>
</dbReference>
<dbReference type="AlphaFoldDB" id="A0A7Y6K5C5"/>
<dbReference type="SUPFAM" id="SSF46626">
    <property type="entry name" value="Cytochrome c"/>
    <property type="match status" value="2"/>
</dbReference>
<keyword evidence="3 6" id="KW-0479">Metal-binding</keyword>
<dbReference type="EMBL" id="JAALDK010000002">
    <property type="protein sequence ID" value="NUY04124.1"/>
    <property type="molecule type" value="Genomic_DNA"/>
</dbReference>
<feature type="domain" description="Cytochrome c" evidence="7">
    <location>
        <begin position="136"/>
        <end position="224"/>
    </location>
</feature>
<organism evidence="8 9">
    <name type="scientific">Paraburkholderia youngii</name>
    <dbReference type="NCBI Taxonomy" id="2782701"/>
    <lineage>
        <taxon>Bacteria</taxon>
        <taxon>Pseudomonadati</taxon>
        <taxon>Pseudomonadota</taxon>
        <taxon>Betaproteobacteria</taxon>
        <taxon>Burkholderiales</taxon>
        <taxon>Burkholderiaceae</taxon>
        <taxon>Paraburkholderia</taxon>
    </lineage>
</organism>
<dbReference type="GO" id="GO:0046872">
    <property type="term" value="F:metal ion binding"/>
    <property type="evidence" value="ECO:0007669"/>
    <property type="project" value="UniProtKB-KW"/>
</dbReference>
<evidence type="ECO:0000313" key="8">
    <source>
        <dbReference type="EMBL" id="NUY04124.1"/>
    </source>
</evidence>
<protein>
    <submittedName>
        <fullName evidence="8">Cytochrome c4</fullName>
    </submittedName>
</protein>
<evidence type="ECO:0000256" key="5">
    <source>
        <dbReference type="ARBA" id="ARBA00023004"/>
    </source>
</evidence>
<proteinExistence type="predicted"/>
<evidence type="ECO:0000313" key="9">
    <source>
        <dbReference type="Proteomes" id="UP000594380"/>
    </source>
</evidence>
<evidence type="ECO:0000259" key="7">
    <source>
        <dbReference type="PROSITE" id="PS51007"/>
    </source>
</evidence>
<reference evidence="8 9" key="1">
    <citation type="submission" date="2020-02" db="EMBL/GenBank/DDBJ databases">
        <title>Paraburkholderia simonii sp. nov. and Paraburkholderia youngii sp. nov. Brazilian and Mexican Mimosa-associated rhizobia.</title>
        <authorList>
            <person name="Mavima L."/>
            <person name="Beukes C.W."/>
            <person name="Chan W.Y."/>
            <person name="Palmer M."/>
            <person name="De Meyer S.E."/>
            <person name="James E.K."/>
            <person name="Venter S.N."/>
            <person name="Steenkamp E.T."/>
        </authorList>
    </citation>
    <scope>NUCLEOTIDE SEQUENCE [LARGE SCALE GENOMIC DNA]</scope>
    <source>
        <strain evidence="8 9">JPY169</strain>
    </source>
</reference>
<evidence type="ECO:0000256" key="4">
    <source>
        <dbReference type="ARBA" id="ARBA00022982"/>
    </source>
</evidence>
<dbReference type="InterPro" id="IPR050597">
    <property type="entry name" value="Cytochrome_c_Oxidase_Subunit"/>
</dbReference>
<keyword evidence="5 6" id="KW-0408">Iron</keyword>
<comment type="caution">
    <text evidence="8">The sequence shown here is derived from an EMBL/GenBank/DDBJ whole genome shotgun (WGS) entry which is preliminary data.</text>
</comment>
<dbReference type="Gene3D" id="1.10.760.10">
    <property type="entry name" value="Cytochrome c-like domain"/>
    <property type="match status" value="2"/>
</dbReference>
<dbReference type="Proteomes" id="UP000594380">
    <property type="component" value="Unassembled WGS sequence"/>
</dbReference>
<keyword evidence="1" id="KW-0813">Transport</keyword>
<feature type="domain" description="Cytochrome c" evidence="7">
    <location>
        <begin position="43"/>
        <end position="125"/>
    </location>
</feature>
<gene>
    <name evidence="8" type="ORF">G5S42_31445</name>
</gene>
<dbReference type="PROSITE" id="PS51257">
    <property type="entry name" value="PROKAR_LIPOPROTEIN"/>
    <property type="match status" value="1"/>
</dbReference>
<name>A0A7Y6K5C5_9BURK</name>
<accession>A0A7Y6K5C5</accession>